<accession>A0ABQ1SEG8</accession>
<gene>
    <name evidence="5" type="ORF">GCM10010832_12590</name>
</gene>
<feature type="signal peptide" evidence="3">
    <location>
        <begin position="1"/>
        <end position="22"/>
    </location>
</feature>
<feature type="coiled-coil region" evidence="2">
    <location>
        <begin position="81"/>
        <end position="115"/>
    </location>
</feature>
<dbReference type="PANTHER" id="PTHR21666">
    <property type="entry name" value="PEPTIDASE-RELATED"/>
    <property type="match status" value="1"/>
</dbReference>
<dbReference type="SUPFAM" id="SSF51261">
    <property type="entry name" value="Duplicated hybrid motif"/>
    <property type="match status" value="1"/>
</dbReference>
<dbReference type="Proteomes" id="UP000599179">
    <property type="component" value="Unassembled WGS sequence"/>
</dbReference>
<proteinExistence type="predicted"/>
<evidence type="ECO:0000259" key="4">
    <source>
        <dbReference type="Pfam" id="PF01551"/>
    </source>
</evidence>
<keyword evidence="1 3" id="KW-0732">Signal</keyword>
<evidence type="ECO:0000256" key="3">
    <source>
        <dbReference type="SAM" id="SignalP"/>
    </source>
</evidence>
<dbReference type="Pfam" id="PF01551">
    <property type="entry name" value="Peptidase_M23"/>
    <property type="match status" value="1"/>
</dbReference>
<feature type="chain" id="PRO_5045904213" evidence="3">
    <location>
        <begin position="23"/>
        <end position="403"/>
    </location>
</feature>
<keyword evidence="6" id="KW-1185">Reference proteome</keyword>
<evidence type="ECO:0000256" key="2">
    <source>
        <dbReference type="SAM" id="Coils"/>
    </source>
</evidence>
<dbReference type="InterPro" id="IPR016047">
    <property type="entry name" value="M23ase_b-sheet_dom"/>
</dbReference>
<dbReference type="PANTHER" id="PTHR21666:SF289">
    <property type="entry name" value="L-ALA--D-GLU ENDOPEPTIDASE"/>
    <property type="match status" value="1"/>
</dbReference>
<feature type="domain" description="M23ase beta-sheet core" evidence="4">
    <location>
        <begin position="304"/>
        <end position="396"/>
    </location>
</feature>
<dbReference type="RefSeq" id="WP_188458260.1">
    <property type="nucleotide sequence ID" value="NZ_BMGM01000005.1"/>
</dbReference>
<dbReference type="Gene3D" id="6.10.250.3150">
    <property type="match status" value="1"/>
</dbReference>
<feature type="coiled-coil region" evidence="2">
    <location>
        <begin position="21"/>
        <end position="52"/>
    </location>
</feature>
<comment type="caution">
    <text evidence="5">The sequence shown here is derived from an EMBL/GenBank/DDBJ whole genome shotgun (WGS) entry which is preliminary data.</text>
</comment>
<feature type="coiled-coil region" evidence="2">
    <location>
        <begin position="159"/>
        <end position="246"/>
    </location>
</feature>
<dbReference type="InterPro" id="IPR050570">
    <property type="entry name" value="Cell_wall_metabolism_enzyme"/>
</dbReference>
<reference evidence="6" key="1">
    <citation type="journal article" date="2019" name="Int. J. Syst. Evol. Microbiol.">
        <title>The Global Catalogue of Microorganisms (GCM) 10K type strain sequencing project: providing services to taxonomists for standard genome sequencing and annotation.</title>
        <authorList>
            <consortium name="The Broad Institute Genomics Platform"/>
            <consortium name="The Broad Institute Genome Sequencing Center for Infectious Disease"/>
            <person name="Wu L."/>
            <person name="Ma J."/>
        </authorList>
    </citation>
    <scope>NUCLEOTIDE SEQUENCE [LARGE SCALE GENOMIC DNA]</scope>
    <source>
        <strain evidence="6">CGMCC 1.12931</strain>
    </source>
</reference>
<sequence length="403" mass="46325">MKKLKTYLFLLLAFGFCTTVVAQTQSQLEAQRRAVEKEIQQISEILKATKKEESSLVDQVNYLEEQIRVTEKLIKVNNQEANLLTAKINENAKKIDALRDELETLKTEYAQMIVKSYQSRSEQNRIMFLFSSENFQQAYKRIQYMKQHADYRQKQGERIAEQSLALEELNATLFNQKKEKEAVLAKNRQAKNQLLENKKEQEVLIAEIRKDEKKYVQEIQGKQKEIIRIEKEIDRLIKEAIAAENKKRGSTSSSVYKLTPAGEALAKDFEKNKGKLPWPVERGLLSMRFGVNKSHINNNLKVISNGIRIETEDNAVARSIFEGEVVQISLIRGANKMVLVRHGNYLSIYRNLTNLYVKTHQKIKTGDKIGDIGKDPSSGKTVLSFVLAKNATKLDPAEWIMQM</sequence>
<keyword evidence="2" id="KW-0175">Coiled coil</keyword>
<evidence type="ECO:0000256" key="1">
    <source>
        <dbReference type="ARBA" id="ARBA00022729"/>
    </source>
</evidence>
<protein>
    <submittedName>
        <fullName evidence="5">Peptidase M23</fullName>
    </submittedName>
</protein>
<dbReference type="Gene3D" id="2.70.70.10">
    <property type="entry name" value="Glucose Permease (Domain IIA)"/>
    <property type="match status" value="1"/>
</dbReference>
<name>A0ABQ1SEG8_9FLAO</name>
<evidence type="ECO:0000313" key="6">
    <source>
        <dbReference type="Proteomes" id="UP000599179"/>
    </source>
</evidence>
<evidence type="ECO:0000313" key="5">
    <source>
        <dbReference type="EMBL" id="GGE33936.1"/>
    </source>
</evidence>
<dbReference type="CDD" id="cd12797">
    <property type="entry name" value="M23_peptidase"/>
    <property type="match status" value="1"/>
</dbReference>
<dbReference type="EMBL" id="BMGM01000005">
    <property type="protein sequence ID" value="GGE33936.1"/>
    <property type="molecule type" value="Genomic_DNA"/>
</dbReference>
<organism evidence="5 6">
    <name type="scientific">Psychroflexus planctonicus</name>
    <dbReference type="NCBI Taxonomy" id="1526575"/>
    <lineage>
        <taxon>Bacteria</taxon>
        <taxon>Pseudomonadati</taxon>
        <taxon>Bacteroidota</taxon>
        <taxon>Flavobacteriia</taxon>
        <taxon>Flavobacteriales</taxon>
        <taxon>Flavobacteriaceae</taxon>
        <taxon>Psychroflexus</taxon>
    </lineage>
</organism>
<dbReference type="InterPro" id="IPR011055">
    <property type="entry name" value="Dup_hybrid_motif"/>
</dbReference>